<gene>
    <name evidence="7" type="primary">rluD_3</name>
    <name evidence="7" type="ORF">AAX28_01481</name>
</gene>
<dbReference type="RefSeq" id="WP_066179258.1">
    <property type="nucleotide sequence ID" value="NZ_LCUI01000001.1"/>
</dbReference>
<dbReference type="Proteomes" id="UP000093159">
    <property type="component" value="Unassembled WGS sequence"/>
</dbReference>
<comment type="caution">
    <text evidence="7">The sequence shown here is derived from an EMBL/GenBank/DDBJ whole genome shotgun (WGS) entry which is preliminary data.</text>
</comment>
<proteinExistence type="inferred from homology"/>
<evidence type="ECO:0000256" key="4">
    <source>
        <dbReference type="ARBA" id="ARBA00031870"/>
    </source>
</evidence>
<dbReference type="InterPro" id="IPR020103">
    <property type="entry name" value="PsdUridine_synth_cat_dom_sf"/>
</dbReference>
<evidence type="ECO:0000313" key="7">
    <source>
        <dbReference type="EMBL" id="OCL91735.1"/>
    </source>
</evidence>
<dbReference type="InterPro" id="IPR050188">
    <property type="entry name" value="RluA_PseudoU_synthase"/>
</dbReference>
<sequence>MAFTLKKYKAIKEKRIQSFLVHNLELEGKIAQRLVSKGRVFDENMNSINTGETIPTEYIFIALFEGQTRGLKPLLEFQDFAIFDKPTHLMVHPISKNTEYSLLDEIRYHFGENANLIHRIDAETSGLVIVGKNKKSEIELKDMFQDKKYHKSYLAIVNGEIKNEIRIDKALDREGLLIGVRMKVCNEHEGGKESITIIKPIFYNKNKNLTLVEAIPFTGRQHQIRVHLHSIGHTILGDPIYGVDDVNAENYLNKTLSKEDRFKVTGSNRLWLHANHLEFPYKGITYKLYSKNQDILNQIK</sequence>
<comment type="catalytic activity">
    <reaction evidence="1">
        <text>a uridine in RNA = a pseudouridine in RNA</text>
        <dbReference type="Rhea" id="RHEA:48348"/>
        <dbReference type="Rhea" id="RHEA-COMP:12068"/>
        <dbReference type="Rhea" id="RHEA-COMP:12069"/>
        <dbReference type="ChEBI" id="CHEBI:65314"/>
        <dbReference type="ChEBI" id="CHEBI:65315"/>
    </reaction>
</comment>
<dbReference type="Gene3D" id="3.30.2350.10">
    <property type="entry name" value="Pseudouridine synthase"/>
    <property type="match status" value="1"/>
</dbReference>
<evidence type="ECO:0000256" key="1">
    <source>
        <dbReference type="ARBA" id="ARBA00000073"/>
    </source>
</evidence>
<evidence type="ECO:0000256" key="3">
    <source>
        <dbReference type="ARBA" id="ARBA00023235"/>
    </source>
</evidence>
<comment type="similarity">
    <text evidence="2">Belongs to the pseudouridine synthase RluA family.</text>
</comment>
<evidence type="ECO:0000256" key="2">
    <source>
        <dbReference type="ARBA" id="ARBA00010876"/>
    </source>
</evidence>
<protein>
    <recommendedName>
        <fullName evidence="4">RNA pseudouridylate synthase</fullName>
    </recommendedName>
    <alternativeName>
        <fullName evidence="5">RNA-uridine isomerase</fullName>
    </alternativeName>
</protein>
<dbReference type="EMBL" id="LDIR01000002">
    <property type="protein sequence ID" value="OCL91735.1"/>
    <property type="molecule type" value="Genomic_DNA"/>
</dbReference>
<organism evidence="7 8">
    <name type="scientific">Arcobacter porcinus</name>
    <dbReference type="NCBI Taxonomy" id="1935204"/>
    <lineage>
        <taxon>Bacteria</taxon>
        <taxon>Pseudomonadati</taxon>
        <taxon>Campylobacterota</taxon>
        <taxon>Epsilonproteobacteria</taxon>
        <taxon>Campylobacterales</taxon>
        <taxon>Arcobacteraceae</taxon>
        <taxon>Arcobacter</taxon>
    </lineage>
</organism>
<accession>A0ABX2YG35</accession>
<evidence type="ECO:0000256" key="5">
    <source>
        <dbReference type="ARBA" id="ARBA00033164"/>
    </source>
</evidence>
<dbReference type="GO" id="GO:0160140">
    <property type="term" value="F:23S rRNA pseudouridine(1911/1915/1917) synthase activity"/>
    <property type="evidence" value="ECO:0007669"/>
    <property type="project" value="UniProtKB-EC"/>
</dbReference>
<feature type="domain" description="Pseudouridine synthase RsuA/RluA-like" evidence="6">
    <location>
        <begin position="80"/>
        <end position="229"/>
    </location>
</feature>
<dbReference type="SUPFAM" id="SSF55120">
    <property type="entry name" value="Pseudouridine synthase"/>
    <property type="match status" value="1"/>
</dbReference>
<name>A0ABX2YG35_9BACT</name>
<dbReference type="PANTHER" id="PTHR21600:SF44">
    <property type="entry name" value="RIBOSOMAL LARGE SUBUNIT PSEUDOURIDINE SYNTHASE D"/>
    <property type="match status" value="1"/>
</dbReference>
<dbReference type="PROSITE" id="PS01129">
    <property type="entry name" value="PSI_RLU"/>
    <property type="match status" value="1"/>
</dbReference>
<dbReference type="InterPro" id="IPR006224">
    <property type="entry name" value="PsdUridine_synth_RluA-like_CS"/>
</dbReference>
<dbReference type="Pfam" id="PF00849">
    <property type="entry name" value="PseudoU_synth_2"/>
    <property type="match status" value="1"/>
</dbReference>
<dbReference type="PANTHER" id="PTHR21600">
    <property type="entry name" value="MITOCHONDRIAL RNA PSEUDOURIDINE SYNTHASE"/>
    <property type="match status" value="1"/>
</dbReference>
<reference evidence="7 8" key="1">
    <citation type="submission" date="2015-05" db="EMBL/GenBank/DDBJ databases">
        <authorList>
            <person name="Rovetto F."/>
            <person name="Cocolin L."/>
            <person name="Illeghems K."/>
            <person name="Van Nieuwerburgh F."/>
            <person name="Houf K."/>
        </authorList>
    </citation>
    <scope>NUCLEOTIDE SEQUENCE [LARGE SCALE GENOMIC DNA]</scope>
    <source>
        <strain evidence="7 8">117434</strain>
    </source>
</reference>
<dbReference type="InterPro" id="IPR006145">
    <property type="entry name" value="PsdUridine_synth_RsuA/RluA"/>
</dbReference>
<keyword evidence="3 7" id="KW-0413">Isomerase</keyword>
<dbReference type="CDD" id="cd02869">
    <property type="entry name" value="PseudoU_synth_RluA_like"/>
    <property type="match status" value="1"/>
</dbReference>
<keyword evidence="8" id="KW-1185">Reference proteome</keyword>
<evidence type="ECO:0000313" key="8">
    <source>
        <dbReference type="Proteomes" id="UP000093159"/>
    </source>
</evidence>
<evidence type="ECO:0000259" key="6">
    <source>
        <dbReference type="Pfam" id="PF00849"/>
    </source>
</evidence>